<dbReference type="AlphaFoldDB" id="A0A0V0YTP3"/>
<organism evidence="2 3">
    <name type="scientific">Trichinella spiralis</name>
    <name type="common">Trichina worm</name>
    <dbReference type="NCBI Taxonomy" id="6334"/>
    <lineage>
        <taxon>Eukaryota</taxon>
        <taxon>Metazoa</taxon>
        <taxon>Ecdysozoa</taxon>
        <taxon>Nematoda</taxon>
        <taxon>Enoplea</taxon>
        <taxon>Dorylaimia</taxon>
        <taxon>Trichinellida</taxon>
        <taxon>Trichinellidae</taxon>
        <taxon>Trichinella</taxon>
    </lineage>
</organism>
<accession>A0A0V0YTP3</accession>
<evidence type="ECO:0000313" key="2">
    <source>
        <dbReference type="EMBL" id="KRY03705.1"/>
    </source>
</evidence>
<feature type="region of interest" description="Disordered" evidence="1">
    <location>
        <begin position="1"/>
        <end position="42"/>
    </location>
</feature>
<name>A0A0V0YTP3_TRISP</name>
<comment type="caution">
    <text evidence="2">The sequence shown here is derived from an EMBL/GenBank/DDBJ whole genome shotgun (WGS) entry which is preliminary data.</text>
</comment>
<evidence type="ECO:0000313" key="3">
    <source>
        <dbReference type="Proteomes" id="UP000054776"/>
    </source>
</evidence>
<dbReference type="Proteomes" id="UP000054776">
    <property type="component" value="Unassembled WGS sequence"/>
</dbReference>
<protein>
    <submittedName>
        <fullName evidence="2">Uncharacterized protein</fullName>
    </submittedName>
</protein>
<proteinExistence type="predicted"/>
<sequence>MNRKVKRKILKRLRRSQRSGRNQRKPRKLIKVKAPKKQHLLT</sequence>
<keyword evidence="3" id="KW-1185">Reference proteome</keyword>
<evidence type="ECO:0000256" key="1">
    <source>
        <dbReference type="SAM" id="MobiDB-lite"/>
    </source>
</evidence>
<reference evidence="2 3" key="1">
    <citation type="submission" date="2015-01" db="EMBL/GenBank/DDBJ databases">
        <title>Evolution of Trichinella species and genotypes.</title>
        <authorList>
            <person name="Korhonen P.K."/>
            <person name="Edoardo P."/>
            <person name="Giuseppe L.R."/>
            <person name="Gasser R.B."/>
        </authorList>
    </citation>
    <scope>NUCLEOTIDE SEQUENCE [LARGE SCALE GENOMIC DNA]</scope>
    <source>
        <strain evidence="2">ISS3</strain>
    </source>
</reference>
<dbReference type="InParanoid" id="A0A0V0YTP3"/>
<dbReference type="EMBL" id="JYDH01004916">
    <property type="protein sequence ID" value="KRY03705.1"/>
    <property type="molecule type" value="Genomic_DNA"/>
</dbReference>
<gene>
    <name evidence="2" type="ORF">T01_3041</name>
</gene>